<comment type="caution">
    <text evidence="1">The sequence shown here is derived from an EMBL/GenBank/DDBJ whole genome shotgun (WGS) entry which is preliminary data.</text>
</comment>
<dbReference type="RefSeq" id="WP_100116759.1">
    <property type="nucleotide sequence ID" value="NZ_MEIV01000053.1"/>
</dbReference>
<dbReference type="Pfam" id="PF14106">
    <property type="entry name" value="DUF4279"/>
    <property type="match status" value="1"/>
</dbReference>
<dbReference type="InterPro" id="IPR025459">
    <property type="entry name" value="DUF4279"/>
</dbReference>
<accession>A0A2N9Y395</accession>
<dbReference type="AlphaFoldDB" id="A0A2N9Y395"/>
<name>A0A2N9Y395_9NEIS</name>
<evidence type="ECO:0000313" key="2">
    <source>
        <dbReference type="Proteomes" id="UP000231094"/>
    </source>
</evidence>
<gene>
    <name evidence="1" type="ORF">BHC47_05400</name>
</gene>
<dbReference type="Proteomes" id="UP000231094">
    <property type="component" value="Unassembled WGS sequence"/>
</dbReference>
<evidence type="ECO:0008006" key="3">
    <source>
        <dbReference type="Google" id="ProtNLM"/>
    </source>
</evidence>
<protein>
    <recommendedName>
        <fullName evidence="3">DUF4279 domain-containing protein</fullName>
    </recommendedName>
</protein>
<reference evidence="1 2" key="1">
    <citation type="journal article" date="2017" name="MBio">
        <title>Type VI secretion-mediated competition in the bee gut microbiome.</title>
        <authorList>
            <person name="Steele M.I."/>
            <person name="Kwong W.K."/>
            <person name="Powell J.E."/>
            <person name="Whiteley M."/>
            <person name="Moran N.A."/>
        </authorList>
    </citation>
    <scope>NUCLEOTIDE SEQUENCE [LARGE SCALE GENOMIC DNA]</scope>
    <source>
        <strain evidence="1 2">PEB0171</strain>
    </source>
</reference>
<evidence type="ECO:0000313" key="1">
    <source>
        <dbReference type="EMBL" id="PIT61932.1"/>
    </source>
</evidence>
<dbReference type="EMBL" id="MEIV01000053">
    <property type="protein sequence ID" value="PIT61932.1"/>
    <property type="molecule type" value="Genomic_DNA"/>
</dbReference>
<organism evidence="1 2">
    <name type="scientific">Snodgrassella alvi</name>
    <dbReference type="NCBI Taxonomy" id="1196083"/>
    <lineage>
        <taxon>Bacteria</taxon>
        <taxon>Pseudomonadati</taxon>
        <taxon>Pseudomonadota</taxon>
        <taxon>Betaproteobacteria</taxon>
        <taxon>Neisseriales</taxon>
        <taxon>Neisseriaceae</taxon>
        <taxon>Snodgrassella</taxon>
    </lineage>
</organism>
<sequence length="134" mass="15653">MLQTEVTIEFIICGPNFNPDSVTKLLGISPTKYTIRGSMKNCKYSPAIETTWCLQHCINSLNDLDHQVRQIIDRIENKLNILLTFKEENDIDFVFTIYGHVYKNEQRSEIYLKKNTLDFISDLGSKLTIDIEFW</sequence>
<proteinExistence type="predicted"/>